<protein>
    <submittedName>
        <fullName evidence="2">PAS domain-containing protein</fullName>
    </submittedName>
</protein>
<dbReference type="CDD" id="cd00130">
    <property type="entry name" value="PAS"/>
    <property type="match status" value="1"/>
</dbReference>
<reference evidence="2 3" key="1">
    <citation type="submission" date="2022-04" db="EMBL/GenBank/DDBJ databases">
        <title>Positive selection, recombination, and allopatry shape intraspecific diversity of widespread and dominant cyanobacteria.</title>
        <authorList>
            <person name="Wei J."/>
            <person name="Shu W."/>
            <person name="Hu C."/>
        </authorList>
    </citation>
    <scope>NUCLEOTIDE SEQUENCE [LARGE SCALE GENOMIC DNA]</scope>
    <source>
        <strain evidence="2 3">GB2-A4</strain>
    </source>
</reference>
<dbReference type="RefSeq" id="WP_190435853.1">
    <property type="nucleotide sequence ID" value="NZ_JAMPKM010000005.1"/>
</dbReference>
<evidence type="ECO:0000259" key="1">
    <source>
        <dbReference type="PROSITE" id="PS50112"/>
    </source>
</evidence>
<evidence type="ECO:0000313" key="2">
    <source>
        <dbReference type="EMBL" id="MEP0817609.1"/>
    </source>
</evidence>
<dbReference type="Pfam" id="PF00989">
    <property type="entry name" value="PAS"/>
    <property type="match status" value="1"/>
</dbReference>
<organism evidence="2 3">
    <name type="scientific">Trichocoleus desertorum GB2-A4</name>
    <dbReference type="NCBI Taxonomy" id="2933944"/>
    <lineage>
        <taxon>Bacteria</taxon>
        <taxon>Bacillati</taxon>
        <taxon>Cyanobacteriota</taxon>
        <taxon>Cyanophyceae</taxon>
        <taxon>Leptolyngbyales</taxon>
        <taxon>Trichocoleusaceae</taxon>
        <taxon>Trichocoleus</taxon>
    </lineage>
</organism>
<gene>
    <name evidence="2" type="ORF">NC998_10920</name>
</gene>
<dbReference type="InterPro" id="IPR013767">
    <property type="entry name" value="PAS_fold"/>
</dbReference>
<dbReference type="EMBL" id="JAMPKM010000005">
    <property type="protein sequence ID" value="MEP0817609.1"/>
    <property type="molecule type" value="Genomic_DNA"/>
</dbReference>
<dbReference type="InterPro" id="IPR035965">
    <property type="entry name" value="PAS-like_dom_sf"/>
</dbReference>
<proteinExistence type="predicted"/>
<dbReference type="SUPFAM" id="SSF55785">
    <property type="entry name" value="PYP-like sensor domain (PAS domain)"/>
    <property type="match status" value="1"/>
</dbReference>
<evidence type="ECO:0000313" key="3">
    <source>
        <dbReference type="Proteomes" id="UP001464891"/>
    </source>
</evidence>
<sequence length="117" mass="13287">MKTIEEIKLQAELPVLVTDEQGLIIYANEPFRAVFGWDDDEVLGQTLEVIIPRSFHDSHHLGFSRFAMTEQSKVLNHPLKLKAVKKDGTEIEAEHFITAEKLAGNWFFAAILRPLDA</sequence>
<feature type="domain" description="PAS" evidence="1">
    <location>
        <begin position="1"/>
        <end position="54"/>
    </location>
</feature>
<accession>A0ABV0J7J5</accession>
<keyword evidence="3" id="KW-1185">Reference proteome</keyword>
<dbReference type="SMART" id="SM00091">
    <property type="entry name" value="PAS"/>
    <property type="match status" value="1"/>
</dbReference>
<dbReference type="InterPro" id="IPR000014">
    <property type="entry name" value="PAS"/>
</dbReference>
<dbReference type="Proteomes" id="UP001464891">
    <property type="component" value="Unassembled WGS sequence"/>
</dbReference>
<dbReference type="Gene3D" id="3.30.450.20">
    <property type="entry name" value="PAS domain"/>
    <property type="match status" value="1"/>
</dbReference>
<comment type="caution">
    <text evidence="2">The sequence shown here is derived from an EMBL/GenBank/DDBJ whole genome shotgun (WGS) entry which is preliminary data.</text>
</comment>
<dbReference type="PROSITE" id="PS50112">
    <property type="entry name" value="PAS"/>
    <property type="match status" value="1"/>
</dbReference>
<dbReference type="NCBIfam" id="TIGR00229">
    <property type="entry name" value="sensory_box"/>
    <property type="match status" value="1"/>
</dbReference>
<name>A0ABV0J7J5_9CYAN</name>